<dbReference type="Proteomes" id="UP000050525">
    <property type="component" value="Unassembled WGS sequence"/>
</dbReference>
<proteinExistence type="predicted"/>
<evidence type="ECO:0000313" key="2">
    <source>
        <dbReference type="EMBL" id="KYO45289.1"/>
    </source>
</evidence>
<evidence type="ECO:0000256" key="1">
    <source>
        <dbReference type="SAM" id="MobiDB-lite"/>
    </source>
</evidence>
<comment type="caution">
    <text evidence="2">The sequence shown here is derived from an EMBL/GenBank/DDBJ whole genome shotgun (WGS) entry which is preliminary data.</text>
</comment>
<gene>
    <name evidence="2" type="ORF">Y1Q_0014729</name>
</gene>
<name>A0A151P8Q6_ALLMI</name>
<accession>A0A151P8Q6</accession>
<evidence type="ECO:0000313" key="3">
    <source>
        <dbReference type="Proteomes" id="UP000050525"/>
    </source>
</evidence>
<sequence>MPARGCRDAASSGVERGICLSSPLEARKLDAEERGPWTTNAAGSKDEIRPRDPRIFQQRCASVQPVFLRGCGGQLSLQVRSHALEKLSDRIPESSCVV</sequence>
<protein>
    <submittedName>
        <fullName evidence="2">Uncharacterized protein</fullName>
    </submittedName>
</protein>
<dbReference type="AlphaFoldDB" id="A0A151P8Q6"/>
<dbReference type="EMBL" id="AKHW03000629">
    <property type="protein sequence ID" value="KYO45289.1"/>
    <property type="molecule type" value="Genomic_DNA"/>
</dbReference>
<organism evidence="2 3">
    <name type="scientific">Alligator mississippiensis</name>
    <name type="common">American alligator</name>
    <dbReference type="NCBI Taxonomy" id="8496"/>
    <lineage>
        <taxon>Eukaryota</taxon>
        <taxon>Metazoa</taxon>
        <taxon>Chordata</taxon>
        <taxon>Craniata</taxon>
        <taxon>Vertebrata</taxon>
        <taxon>Euteleostomi</taxon>
        <taxon>Archelosauria</taxon>
        <taxon>Archosauria</taxon>
        <taxon>Crocodylia</taxon>
        <taxon>Alligatoridae</taxon>
        <taxon>Alligatorinae</taxon>
        <taxon>Alligator</taxon>
    </lineage>
</organism>
<keyword evidence="3" id="KW-1185">Reference proteome</keyword>
<feature type="region of interest" description="Disordered" evidence="1">
    <location>
        <begin position="30"/>
        <end position="50"/>
    </location>
</feature>
<reference evidence="2 3" key="1">
    <citation type="journal article" date="2012" name="Genome Biol.">
        <title>Sequencing three crocodilian genomes to illuminate the evolution of archosaurs and amniotes.</title>
        <authorList>
            <person name="St John J.A."/>
            <person name="Braun E.L."/>
            <person name="Isberg S.R."/>
            <person name="Miles L.G."/>
            <person name="Chong A.Y."/>
            <person name="Gongora J."/>
            <person name="Dalzell P."/>
            <person name="Moran C."/>
            <person name="Bed'hom B."/>
            <person name="Abzhanov A."/>
            <person name="Burgess S.C."/>
            <person name="Cooksey A.M."/>
            <person name="Castoe T.A."/>
            <person name="Crawford N.G."/>
            <person name="Densmore L.D."/>
            <person name="Drew J.C."/>
            <person name="Edwards S.V."/>
            <person name="Faircloth B.C."/>
            <person name="Fujita M.K."/>
            <person name="Greenwold M.J."/>
            <person name="Hoffmann F.G."/>
            <person name="Howard J.M."/>
            <person name="Iguchi T."/>
            <person name="Janes D.E."/>
            <person name="Khan S.Y."/>
            <person name="Kohno S."/>
            <person name="de Koning A.J."/>
            <person name="Lance S.L."/>
            <person name="McCarthy F.M."/>
            <person name="McCormack J.E."/>
            <person name="Merchant M.E."/>
            <person name="Peterson D.G."/>
            <person name="Pollock D.D."/>
            <person name="Pourmand N."/>
            <person name="Raney B.J."/>
            <person name="Roessler K.A."/>
            <person name="Sanford J.R."/>
            <person name="Sawyer R.H."/>
            <person name="Schmidt C.J."/>
            <person name="Triplett E.W."/>
            <person name="Tuberville T.D."/>
            <person name="Venegas-Anaya M."/>
            <person name="Howard J.T."/>
            <person name="Jarvis E.D."/>
            <person name="Guillette L.J.Jr."/>
            <person name="Glenn T.C."/>
            <person name="Green R.E."/>
            <person name="Ray D.A."/>
        </authorList>
    </citation>
    <scope>NUCLEOTIDE SEQUENCE [LARGE SCALE GENOMIC DNA]</scope>
    <source>
        <strain evidence="2">KSC_2009_1</strain>
    </source>
</reference>